<dbReference type="EMBL" id="BTGU01000095">
    <property type="protein sequence ID" value="GMN60099.1"/>
    <property type="molecule type" value="Genomic_DNA"/>
</dbReference>
<name>A0AA88DRD3_FICCA</name>
<keyword evidence="3" id="KW-1185">Reference proteome</keyword>
<dbReference type="Proteomes" id="UP001187192">
    <property type="component" value="Unassembled WGS sequence"/>
</dbReference>
<comment type="caution">
    <text evidence="2">The sequence shown here is derived from an EMBL/GenBank/DDBJ whole genome shotgun (WGS) entry which is preliminary data.</text>
</comment>
<proteinExistence type="predicted"/>
<feature type="region of interest" description="Disordered" evidence="1">
    <location>
        <begin position="1"/>
        <end position="31"/>
    </location>
</feature>
<accession>A0AA88DRD3</accession>
<dbReference type="AlphaFoldDB" id="A0AA88DRD3"/>
<protein>
    <submittedName>
        <fullName evidence="2">Uncharacterized protein</fullName>
    </submittedName>
</protein>
<feature type="compositionally biased region" description="Low complexity" evidence="1">
    <location>
        <begin position="1"/>
        <end position="21"/>
    </location>
</feature>
<reference evidence="2" key="1">
    <citation type="submission" date="2023-07" db="EMBL/GenBank/DDBJ databases">
        <title>draft genome sequence of fig (Ficus carica).</title>
        <authorList>
            <person name="Takahashi T."/>
            <person name="Nishimura K."/>
        </authorList>
    </citation>
    <scope>NUCLEOTIDE SEQUENCE</scope>
</reference>
<evidence type="ECO:0000313" key="3">
    <source>
        <dbReference type="Proteomes" id="UP001187192"/>
    </source>
</evidence>
<gene>
    <name evidence="2" type="ORF">TIFTF001_029199</name>
</gene>
<evidence type="ECO:0000313" key="2">
    <source>
        <dbReference type="EMBL" id="GMN60099.1"/>
    </source>
</evidence>
<organism evidence="2 3">
    <name type="scientific">Ficus carica</name>
    <name type="common">Common fig</name>
    <dbReference type="NCBI Taxonomy" id="3494"/>
    <lineage>
        <taxon>Eukaryota</taxon>
        <taxon>Viridiplantae</taxon>
        <taxon>Streptophyta</taxon>
        <taxon>Embryophyta</taxon>
        <taxon>Tracheophyta</taxon>
        <taxon>Spermatophyta</taxon>
        <taxon>Magnoliopsida</taxon>
        <taxon>eudicotyledons</taxon>
        <taxon>Gunneridae</taxon>
        <taxon>Pentapetalae</taxon>
        <taxon>rosids</taxon>
        <taxon>fabids</taxon>
        <taxon>Rosales</taxon>
        <taxon>Moraceae</taxon>
        <taxon>Ficeae</taxon>
        <taxon>Ficus</taxon>
    </lineage>
</organism>
<evidence type="ECO:0000256" key="1">
    <source>
        <dbReference type="SAM" id="MobiDB-lite"/>
    </source>
</evidence>
<sequence length="81" mass="8423">MASASESETTSSSISSHDSSSQTRQRKRIKWDQPAKSLAFAGPAVPGVVSLAPLLQQHAGAIVSKLNQSSWNSNRSAGADG</sequence>